<keyword evidence="15" id="KW-1185">Reference proteome</keyword>
<proteinExistence type="predicted"/>
<evidence type="ECO:0000313" key="15">
    <source>
        <dbReference type="Proteomes" id="UP000068447"/>
    </source>
</evidence>
<feature type="signal peptide" evidence="11">
    <location>
        <begin position="1"/>
        <end position="25"/>
    </location>
</feature>
<feature type="transmembrane region" description="Helical" evidence="10">
    <location>
        <begin position="137"/>
        <end position="160"/>
    </location>
</feature>
<dbReference type="GO" id="GO:0015276">
    <property type="term" value="F:ligand-gated monoatomic ion channel activity"/>
    <property type="evidence" value="ECO:0007669"/>
    <property type="project" value="InterPro"/>
</dbReference>
<dbReference type="EMBL" id="CP013650">
    <property type="protein sequence ID" value="ALS97505.1"/>
    <property type="molecule type" value="Genomic_DNA"/>
</dbReference>
<feature type="domain" description="Solute-binding protein family 3/N-terminal" evidence="12">
    <location>
        <begin position="30"/>
        <end position="358"/>
    </location>
</feature>
<dbReference type="InterPro" id="IPR001320">
    <property type="entry name" value="Iontro_rcpt_C"/>
</dbReference>
<evidence type="ECO:0000256" key="11">
    <source>
        <dbReference type="SAM" id="SignalP"/>
    </source>
</evidence>
<dbReference type="SUPFAM" id="SSF81324">
    <property type="entry name" value="Voltage-gated potassium channels"/>
    <property type="match status" value="1"/>
</dbReference>
<evidence type="ECO:0000256" key="2">
    <source>
        <dbReference type="ARBA" id="ARBA00022448"/>
    </source>
</evidence>
<dbReference type="PRINTS" id="PR00169">
    <property type="entry name" value="KCHANNEL"/>
</dbReference>
<reference evidence="14 15" key="1">
    <citation type="submission" date="2015-12" db="EMBL/GenBank/DDBJ databases">
        <title>Complete genome of Lacimicrobium alkaliphilum KCTC 32984.</title>
        <authorList>
            <person name="Kim S.-G."/>
            <person name="Lee Y.-J."/>
        </authorList>
    </citation>
    <scope>NUCLEOTIDE SEQUENCE [LARGE SCALE GENOMIC DNA]</scope>
    <source>
        <strain evidence="14 15">YelD216</strain>
    </source>
</reference>
<dbReference type="Proteomes" id="UP000068447">
    <property type="component" value="Chromosome"/>
</dbReference>
<feature type="transmembrane region" description="Helical" evidence="10">
    <location>
        <begin position="172"/>
        <end position="193"/>
    </location>
</feature>
<evidence type="ECO:0008006" key="16">
    <source>
        <dbReference type="Google" id="ProtNLM"/>
    </source>
</evidence>
<feature type="chain" id="PRO_5006836003" description="ABC transporter substrate-binding protein" evidence="11">
    <location>
        <begin position="26"/>
        <end position="358"/>
    </location>
</feature>
<feature type="domain" description="Ionotropic glutamate receptor C-terminal" evidence="13">
    <location>
        <begin position="30"/>
        <end position="350"/>
    </location>
</feature>
<evidence type="ECO:0000256" key="4">
    <source>
        <dbReference type="ARBA" id="ARBA00022989"/>
    </source>
</evidence>
<keyword evidence="3 10" id="KW-0812">Transmembrane</keyword>
<comment type="subcellular location">
    <subcellularLocation>
        <location evidence="1">Membrane</location>
        <topology evidence="1">Multi-pass membrane protein</topology>
    </subcellularLocation>
</comment>
<dbReference type="InterPro" id="IPR001638">
    <property type="entry name" value="Solute-binding_3/MltF_N"/>
</dbReference>
<evidence type="ECO:0000256" key="6">
    <source>
        <dbReference type="ARBA" id="ARBA00023136"/>
    </source>
</evidence>
<dbReference type="RefSeq" id="WP_062476716.1">
    <property type="nucleotide sequence ID" value="NZ_CP013650.1"/>
</dbReference>
<sequence>MQCRATVIWLALLVSLSAFKVFAQAATDETLIIGTKVAPPFVIKQENGDLSGISIELWQQVAENMGVDYRFEEAELDQLISGLESGRFDASVAALTVTASRESRVDFTHPYFTTGLAIATSKQSSGIWTIISGLFSWQFMVALAGLGGLLLAVGVVLWLFERKKNAGMFGGTPAQGIGASFWWAAVTMTTVGYGDKAPTTFAGRVVGLIWMFAAIILISSFTAAIATSLTVSQLETKITGADDLPNASIVSVGSSASAGYLQRNGIGFMQRTSLEAAIEEVARGKTDALVYDKPIMQYMARQTYPGKLAILPDILERQDYAIAVAEKSPLRESINQELLRVIATENWQQRLEYYLGQN</sequence>
<evidence type="ECO:0000313" key="14">
    <source>
        <dbReference type="EMBL" id="ALS97505.1"/>
    </source>
</evidence>
<keyword evidence="9" id="KW-0407">Ion channel</keyword>
<dbReference type="PANTHER" id="PTHR18966">
    <property type="entry name" value="IONOTROPIC GLUTAMATE RECEPTOR"/>
    <property type="match status" value="1"/>
</dbReference>
<dbReference type="Gene3D" id="1.20.5.110">
    <property type="match status" value="1"/>
</dbReference>
<keyword evidence="8" id="KW-0325">Glycoprotein</keyword>
<name>A0A0U3AFN5_9ALTE</name>
<dbReference type="SMART" id="SM00079">
    <property type="entry name" value="PBPe"/>
    <property type="match status" value="1"/>
</dbReference>
<dbReference type="AlphaFoldDB" id="A0A0U3AFN5"/>
<evidence type="ECO:0000259" key="13">
    <source>
        <dbReference type="SMART" id="SM00079"/>
    </source>
</evidence>
<keyword evidence="2" id="KW-0813">Transport</keyword>
<dbReference type="OrthoDB" id="9799090at2"/>
<keyword evidence="6 10" id="KW-0472">Membrane</keyword>
<dbReference type="SMART" id="SM00062">
    <property type="entry name" value="PBPb"/>
    <property type="match status" value="1"/>
</dbReference>
<dbReference type="GO" id="GO:0016020">
    <property type="term" value="C:membrane"/>
    <property type="evidence" value="ECO:0007669"/>
    <property type="project" value="UniProtKB-SubCell"/>
</dbReference>
<gene>
    <name evidence="14" type="ORF">AT746_03940</name>
</gene>
<accession>A0A0U3AFN5</accession>
<keyword evidence="11" id="KW-0732">Signal</keyword>
<evidence type="ECO:0000256" key="9">
    <source>
        <dbReference type="ARBA" id="ARBA00023303"/>
    </source>
</evidence>
<organism evidence="14 15">
    <name type="scientific">Lacimicrobium alkaliphilum</name>
    <dbReference type="NCBI Taxonomy" id="1526571"/>
    <lineage>
        <taxon>Bacteria</taxon>
        <taxon>Pseudomonadati</taxon>
        <taxon>Pseudomonadota</taxon>
        <taxon>Gammaproteobacteria</taxon>
        <taxon>Alteromonadales</taxon>
        <taxon>Alteromonadaceae</taxon>
        <taxon>Lacimicrobium</taxon>
    </lineage>
</organism>
<evidence type="ECO:0000256" key="7">
    <source>
        <dbReference type="ARBA" id="ARBA00023170"/>
    </source>
</evidence>
<evidence type="ECO:0000259" key="12">
    <source>
        <dbReference type="SMART" id="SM00062"/>
    </source>
</evidence>
<evidence type="ECO:0000256" key="3">
    <source>
        <dbReference type="ARBA" id="ARBA00022692"/>
    </source>
</evidence>
<protein>
    <recommendedName>
        <fullName evidence="16">ABC transporter substrate-binding protein</fullName>
    </recommendedName>
</protein>
<dbReference type="Pfam" id="PF00060">
    <property type="entry name" value="Lig_chan"/>
    <property type="match status" value="1"/>
</dbReference>
<evidence type="ECO:0000256" key="5">
    <source>
        <dbReference type="ARBA" id="ARBA00023065"/>
    </source>
</evidence>
<keyword evidence="5" id="KW-0406">Ion transport</keyword>
<evidence type="ECO:0000256" key="1">
    <source>
        <dbReference type="ARBA" id="ARBA00004141"/>
    </source>
</evidence>
<keyword evidence="7" id="KW-0675">Receptor</keyword>
<dbReference type="Pfam" id="PF00497">
    <property type="entry name" value="SBP_bac_3"/>
    <property type="match status" value="1"/>
</dbReference>
<dbReference type="Gene3D" id="1.10.287.70">
    <property type="match status" value="1"/>
</dbReference>
<evidence type="ECO:0000256" key="10">
    <source>
        <dbReference type="SAM" id="Phobius"/>
    </source>
</evidence>
<keyword evidence="4 10" id="KW-1133">Transmembrane helix</keyword>
<dbReference type="InterPro" id="IPR015683">
    <property type="entry name" value="Ionotropic_Glu_rcpt"/>
</dbReference>
<dbReference type="Gene3D" id="3.40.190.10">
    <property type="entry name" value="Periplasmic binding protein-like II"/>
    <property type="match status" value="2"/>
</dbReference>
<dbReference type="SUPFAM" id="SSF53850">
    <property type="entry name" value="Periplasmic binding protein-like II"/>
    <property type="match status" value="1"/>
</dbReference>
<dbReference type="STRING" id="1526571.AT746_03940"/>
<feature type="transmembrane region" description="Helical" evidence="10">
    <location>
        <begin position="205"/>
        <end position="229"/>
    </location>
</feature>
<dbReference type="KEGG" id="lal:AT746_03940"/>
<evidence type="ECO:0000256" key="8">
    <source>
        <dbReference type="ARBA" id="ARBA00023180"/>
    </source>
</evidence>